<dbReference type="PROSITE" id="PS51186">
    <property type="entry name" value="GNAT"/>
    <property type="match status" value="1"/>
</dbReference>
<dbReference type="Gene3D" id="3.40.630.30">
    <property type="match status" value="1"/>
</dbReference>
<dbReference type="EMBL" id="JALAZD010000001">
    <property type="protein sequence ID" value="MCI0128077.1"/>
    <property type="molecule type" value="Genomic_DNA"/>
</dbReference>
<evidence type="ECO:0000313" key="2">
    <source>
        <dbReference type="EMBL" id="MCI0128077.1"/>
    </source>
</evidence>
<dbReference type="RefSeq" id="WP_281736320.1">
    <property type="nucleotide sequence ID" value="NZ_JAKETQ010000001.1"/>
</dbReference>
<organism evidence="2 3">
    <name type="scientific">Paradevosia shaoguanensis</name>
    <dbReference type="NCBI Taxonomy" id="1335043"/>
    <lineage>
        <taxon>Bacteria</taxon>
        <taxon>Pseudomonadati</taxon>
        <taxon>Pseudomonadota</taxon>
        <taxon>Alphaproteobacteria</taxon>
        <taxon>Hyphomicrobiales</taxon>
        <taxon>Devosiaceae</taxon>
        <taxon>Paradevosia</taxon>
    </lineage>
</organism>
<comment type="caution">
    <text evidence="2">The sequence shown here is derived from an EMBL/GenBank/DDBJ whole genome shotgun (WGS) entry which is preliminary data.</text>
</comment>
<accession>A0AA41QNG4</accession>
<dbReference type="Pfam" id="PF13508">
    <property type="entry name" value="Acetyltransf_7"/>
    <property type="match status" value="1"/>
</dbReference>
<dbReference type="CDD" id="cd04301">
    <property type="entry name" value="NAT_SF"/>
    <property type="match status" value="1"/>
</dbReference>
<dbReference type="Proteomes" id="UP001156140">
    <property type="component" value="Unassembled WGS sequence"/>
</dbReference>
<proteinExistence type="predicted"/>
<dbReference type="InterPro" id="IPR000182">
    <property type="entry name" value="GNAT_dom"/>
</dbReference>
<dbReference type="GO" id="GO:0016747">
    <property type="term" value="F:acyltransferase activity, transferring groups other than amino-acyl groups"/>
    <property type="evidence" value="ECO:0007669"/>
    <property type="project" value="InterPro"/>
</dbReference>
<dbReference type="AlphaFoldDB" id="A0AA41QNG4"/>
<dbReference type="InterPro" id="IPR016181">
    <property type="entry name" value="Acyl_CoA_acyltransferase"/>
</dbReference>
<feature type="domain" description="N-acetyltransferase" evidence="1">
    <location>
        <begin position="132"/>
        <end position="269"/>
    </location>
</feature>
<evidence type="ECO:0000259" key="1">
    <source>
        <dbReference type="PROSITE" id="PS51186"/>
    </source>
</evidence>
<keyword evidence="3" id="KW-1185">Reference proteome</keyword>
<dbReference type="SUPFAM" id="SSF55729">
    <property type="entry name" value="Acyl-CoA N-acyltransferases (Nat)"/>
    <property type="match status" value="1"/>
</dbReference>
<name>A0AA41QNG4_9HYPH</name>
<protein>
    <submittedName>
        <fullName evidence="2">GNAT family N-acetyltransferase</fullName>
    </submittedName>
</protein>
<evidence type="ECO:0000313" key="3">
    <source>
        <dbReference type="Proteomes" id="UP001156140"/>
    </source>
</evidence>
<gene>
    <name evidence="2" type="ORF">ML536_14705</name>
</gene>
<reference evidence="2" key="1">
    <citation type="submission" date="2022-03" db="EMBL/GenBank/DDBJ databases">
        <title>The complete genome sequence of a Methyloterrigena soli.</title>
        <authorList>
            <person name="Zi Z."/>
        </authorList>
    </citation>
    <scope>NUCLEOTIDE SEQUENCE</scope>
    <source>
        <strain evidence="2">M48</strain>
    </source>
</reference>
<sequence length="269" mass="29079">MSVLTNLGHAALAEAIEANGAKFLLDLGRAGGGEERHDDLDWVIGGSPIDYHNAIYGARLAKANADAGIAASLEALKRRKVPGAWHVGPSMLPRDLEKRLDRAGFTYAGDDYGMAADLSIVPEAVRVPDGFAIQRVETQAALDSWVHVLGGGFGEGPAEARWVGDMYARLGLDHPEWHHFLGTFEGKPVSTATMLYGAGVAGLYFVYTDPDYRRRGIGAAMTVVPLKQAADDGYKAAVLGASTMGRPVYERLGFREYCRIGIFEWWPEA</sequence>